<reference evidence="3 4" key="1">
    <citation type="submission" date="2021-01" db="EMBL/GenBank/DDBJ databases">
        <title>Sequencing the genomes of 1000 actinobacteria strains.</title>
        <authorList>
            <person name="Klenk H.-P."/>
        </authorList>
    </citation>
    <scope>NUCLEOTIDE SEQUENCE [LARGE SCALE GENOMIC DNA]</scope>
    <source>
        <strain evidence="3 4">DSM 46000</strain>
    </source>
</reference>
<gene>
    <name evidence="3" type="ORF">JOD49_003287</name>
</gene>
<proteinExistence type="predicted"/>
<feature type="transmembrane region" description="Helical" evidence="2">
    <location>
        <begin position="16"/>
        <end position="39"/>
    </location>
</feature>
<dbReference type="Proteomes" id="UP000698059">
    <property type="component" value="Unassembled WGS sequence"/>
</dbReference>
<feature type="region of interest" description="Disordered" evidence="1">
    <location>
        <begin position="46"/>
        <end position="101"/>
    </location>
</feature>
<evidence type="ECO:0000256" key="1">
    <source>
        <dbReference type="SAM" id="MobiDB-lite"/>
    </source>
</evidence>
<evidence type="ECO:0000256" key="2">
    <source>
        <dbReference type="SAM" id="Phobius"/>
    </source>
</evidence>
<dbReference type="EMBL" id="JAFBBO010000001">
    <property type="protein sequence ID" value="MBM7480367.1"/>
    <property type="molecule type" value="Genomic_DNA"/>
</dbReference>
<feature type="compositionally biased region" description="Low complexity" evidence="1">
    <location>
        <begin position="52"/>
        <end position="70"/>
    </location>
</feature>
<accession>A0ABS2LJ32</accession>
<protein>
    <submittedName>
        <fullName evidence="3">Cytoskeletal protein RodZ</fullName>
    </submittedName>
</protein>
<organism evidence="3 4">
    <name type="scientific">Oerskovia jenensis</name>
    <dbReference type="NCBI Taxonomy" id="162169"/>
    <lineage>
        <taxon>Bacteria</taxon>
        <taxon>Bacillati</taxon>
        <taxon>Actinomycetota</taxon>
        <taxon>Actinomycetes</taxon>
        <taxon>Micrococcales</taxon>
        <taxon>Cellulomonadaceae</taxon>
        <taxon>Oerskovia</taxon>
    </lineage>
</organism>
<keyword evidence="2" id="KW-0812">Transmembrane</keyword>
<sequence>MKPPSPQARSALPRRTLLIVVAVGCAILAAAGVVIWLVGSARTAAEPTQQITPSEEPSASPSTTPDTGATPAPPTAPVLPETPGPGAGGEDPLAPPAPEPVAPLPAGTVSVTLTFVATDTAAGVIQAGGYADVIDDAGVCSLVLTHDGETVRTELPAQPDATTTSCGGFSIPLTGMAPGSWSAVLEFASPTGDGRSDVTQVNIP</sequence>
<keyword evidence="4" id="KW-1185">Reference proteome</keyword>
<comment type="caution">
    <text evidence="3">The sequence shown here is derived from an EMBL/GenBank/DDBJ whole genome shotgun (WGS) entry which is preliminary data.</text>
</comment>
<keyword evidence="2" id="KW-0472">Membrane</keyword>
<dbReference type="RefSeq" id="WP_205308158.1">
    <property type="nucleotide sequence ID" value="NZ_BAAAVF010000003.1"/>
</dbReference>
<keyword evidence="2" id="KW-1133">Transmembrane helix</keyword>
<feature type="compositionally biased region" description="Pro residues" evidence="1">
    <location>
        <begin position="71"/>
        <end position="83"/>
    </location>
</feature>
<evidence type="ECO:0000313" key="3">
    <source>
        <dbReference type="EMBL" id="MBM7480367.1"/>
    </source>
</evidence>
<evidence type="ECO:0000313" key="4">
    <source>
        <dbReference type="Proteomes" id="UP000698059"/>
    </source>
</evidence>
<name>A0ABS2LJ32_9CELL</name>